<dbReference type="PROSITE" id="PS51352">
    <property type="entry name" value="THIOREDOXIN_2"/>
    <property type="match status" value="1"/>
</dbReference>
<dbReference type="InterPro" id="IPR050553">
    <property type="entry name" value="Thioredoxin_ResA/DsbE_sf"/>
</dbReference>
<dbReference type="InterPro" id="IPR036249">
    <property type="entry name" value="Thioredoxin-like_sf"/>
</dbReference>
<dbReference type="EMBL" id="JADYTN010000020">
    <property type="protein sequence ID" value="MCF2564273.1"/>
    <property type="molecule type" value="Genomic_DNA"/>
</dbReference>
<dbReference type="PROSITE" id="PS51257">
    <property type="entry name" value="PROKAR_LIPOPROTEIN"/>
    <property type="match status" value="1"/>
</dbReference>
<comment type="caution">
    <text evidence="2">The sequence shown here is derived from an EMBL/GenBank/DDBJ whole genome shotgun (WGS) entry which is preliminary data.</text>
</comment>
<reference evidence="2 3" key="1">
    <citation type="submission" date="2020-12" db="EMBL/GenBank/DDBJ databases">
        <title>Whole genome sequences of gut porcine anaerobes.</title>
        <authorList>
            <person name="Kubasova T."/>
            <person name="Jahodarova E."/>
            <person name="Rychlik I."/>
        </authorList>
    </citation>
    <scope>NUCLEOTIDE SEQUENCE [LARGE SCALE GENOMIC DNA]</scope>
    <source>
        <strain evidence="2 3">An925</strain>
    </source>
</reference>
<keyword evidence="3" id="KW-1185">Reference proteome</keyword>
<dbReference type="InterPro" id="IPR013740">
    <property type="entry name" value="Redoxin"/>
</dbReference>
<proteinExistence type="predicted"/>
<dbReference type="InterPro" id="IPR013766">
    <property type="entry name" value="Thioredoxin_domain"/>
</dbReference>
<feature type="domain" description="Thioredoxin" evidence="1">
    <location>
        <begin position="196"/>
        <end position="333"/>
    </location>
</feature>
<evidence type="ECO:0000313" key="3">
    <source>
        <dbReference type="Proteomes" id="UP001200470"/>
    </source>
</evidence>
<evidence type="ECO:0000259" key="1">
    <source>
        <dbReference type="PROSITE" id="PS51352"/>
    </source>
</evidence>
<organism evidence="2 3">
    <name type="scientific">Xylanibacter brevis</name>
    <dbReference type="NCBI Taxonomy" id="83231"/>
    <lineage>
        <taxon>Bacteria</taxon>
        <taxon>Pseudomonadati</taxon>
        <taxon>Bacteroidota</taxon>
        <taxon>Bacteroidia</taxon>
        <taxon>Bacteroidales</taxon>
        <taxon>Prevotellaceae</taxon>
        <taxon>Xylanibacter</taxon>
    </lineage>
</organism>
<sequence>MRKILGYISFVLILVSCGISGNKFRLEGRLRNLNQGEFYVYSPDGGMTGTDTIKVRDGRFSYEKAVQGDYTFIIIFPNYSELPVFATPGISLNIKGDATHLKEITVKGSKINEQFTDLRSQLNRLTPPEERKEVADYIRKHPESPISTYLLNRYFVLTIDADFDQAAQLAAVMLKAQPNNARLLTLRRQLDVLKKSRQGAVLPSFTATDLKGRPVSKAQLNGKVNVVNVWATWSYQSGDIQRRLQKLQKTYGSKLAVVTLCLDGNIKDVRHRVDRDSIPWPVVCDGKMFHSPMATQLGISAVPAMIVADNSGRIVARDLEPEKVEQELERRLK</sequence>
<protein>
    <submittedName>
        <fullName evidence="2">AhpC/TSA family protein</fullName>
    </submittedName>
</protein>
<dbReference type="InterPro" id="IPR025380">
    <property type="entry name" value="DUF4369"/>
</dbReference>
<dbReference type="Proteomes" id="UP001200470">
    <property type="component" value="Unassembled WGS sequence"/>
</dbReference>
<gene>
    <name evidence="2" type="ORF">I6E12_09120</name>
</gene>
<dbReference type="CDD" id="cd02966">
    <property type="entry name" value="TlpA_like_family"/>
    <property type="match status" value="1"/>
</dbReference>
<dbReference type="PANTHER" id="PTHR42852">
    <property type="entry name" value="THIOL:DISULFIDE INTERCHANGE PROTEIN DSBE"/>
    <property type="match status" value="1"/>
</dbReference>
<dbReference type="RefSeq" id="WP_301638359.1">
    <property type="nucleotide sequence ID" value="NZ_JADYTN010000020.1"/>
</dbReference>
<accession>A0ABS9CJ13</accession>
<dbReference type="Pfam" id="PF14289">
    <property type="entry name" value="DUF4369"/>
    <property type="match status" value="1"/>
</dbReference>
<name>A0ABS9CJ13_9BACT</name>
<dbReference type="Gene3D" id="3.40.30.10">
    <property type="entry name" value="Glutaredoxin"/>
    <property type="match status" value="1"/>
</dbReference>
<dbReference type="SUPFAM" id="SSF52833">
    <property type="entry name" value="Thioredoxin-like"/>
    <property type="match status" value="1"/>
</dbReference>
<dbReference type="PANTHER" id="PTHR42852:SF18">
    <property type="entry name" value="CHROMOSOME UNDETERMINED SCAFFOLD_47, WHOLE GENOME SHOTGUN SEQUENCE"/>
    <property type="match status" value="1"/>
</dbReference>
<evidence type="ECO:0000313" key="2">
    <source>
        <dbReference type="EMBL" id="MCF2564273.1"/>
    </source>
</evidence>
<dbReference type="Pfam" id="PF08534">
    <property type="entry name" value="Redoxin"/>
    <property type="match status" value="1"/>
</dbReference>